<gene>
    <name evidence="1" type="ORF">CSSPJE1EN1_LOCUS3935</name>
</gene>
<protein>
    <recommendedName>
        <fullName evidence="3">DUF4371 domain-containing protein</fullName>
    </recommendedName>
</protein>
<accession>A0ABP0VVF0</accession>
<dbReference type="SUPFAM" id="SSF53098">
    <property type="entry name" value="Ribonuclease H-like"/>
    <property type="match status" value="1"/>
</dbReference>
<name>A0ABP0VVF0_9BRYO</name>
<sequence>MRYVSCGTSFRMASELIGCTYDVLGNPGLRVCSCDEISNFVRVVCAVNLQRIADLLCRSWAFSLALDSATHQSTSFLDLRFRIFIPNYHGCTLPMFDHHTGDIMSMMVSKFLTVLCPDWTIRLLGLTFDGARNMTGRVAGVVTRLDTAMHSNCSLIRIWCGVHQLDLVMEDIMNNVIKERFFSVMTGFITHLTRQQNLITEMQTTCPRVVNRWLSMEKVISWFKIHRPQLLAHIESKQSDSAPPRLWWVALLSMHHFTTRAAVTFCSIQELTTLVLQQRNALDNLIASFIDDIGVIGPLTAESIANINPSTHVISGHYAIALSSV</sequence>
<keyword evidence="2" id="KW-1185">Reference proteome</keyword>
<dbReference type="InterPro" id="IPR012337">
    <property type="entry name" value="RNaseH-like_sf"/>
</dbReference>
<dbReference type="PANTHER" id="PTHR37067:SF3">
    <property type="entry name" value="PX DOMAIN-CONTAINING PROTEIN"/>
    <property type="match status" value="1"/>
</dbReference>
<organism evidence="1 2">
    <name type="scientific">Sphagnum jensenii</name>
    <dbReference type="NCBI Taxonomy" id="128206"/>
    <lineage>
        <taxon>Eukaryota</taxon>
        <taxon>Viridiplantae</taxon>
        <taxon>Streptophyta</taxon>
        <taxon>Embryophyta</taxon>
        <taxon>Bryophyta</taxon>
        <taxon>Sphagnophytina</taxon>
        <taxon>Sphagnopsida</taxon>
        <taxon>Sphagnales</taxon>
        <taxon>Sphagnaceae</taxon>
        <taxon>Sphagnum</taxon>
    </lineage>
</organism>
<dbReference type="Proteomes" id="UP001497444">
    <property type="component" value="Chromosome 11"/>
</dbReference>
<evidence type="ECO:0000313" key="2">
    <source>
        <dbReference type="Proteomes" id="UP001497444"/>
    </source>
</evidence>
<dbReference type="EMBL" id="OZ020106">
    <property type="protein sequence ID" value="CAK9258457.1"/>
    <property type="molecule type" value="Genomic_DNA"/>
</dbReference>
<evidence type="ECO:0000313" key="1">
    <source>
        <dbReference type="EMBL" id="CAK9258457.1"/>
    </source>
</evidence>
<evidence type="ECO:0008006" key="3">
    <source>
        <dbReference type="Google" id="ProtNLM"/>
    </source>
</evidence>
<proteinExistence type="predicted"/>
<dbReference type="PANTHER" id="PTHR37067">
    <property type="entry name" value="PX DOMAIN-CONTAINING PROTEIN"/>
    <property type="match status" value="1"/>
</dbReference>
<reference evidence="1" key="1">
    <citation type="submission" date="2024-02" db="EMBL/GenBank/DDBJ databases">
        <authorList>
            <consortium name="ELIXIR-Norway"/>
            <consortium name="Elixir Norway"/>
        </authorList>
    </citation>
    <scope>NUCLEOTIDE SEQUENCE</scope>
</reference>